<comment type="cofactor">
    <cofactor evidence="25">
        <name>Mg(2+)</name>
        <dbReference type="ChEBI" id="CHEBI:18420"/>
    </cofactor>
    <cofactor evidence="25">
        <name>Mn(2+)</name>
        <dbReference type="ChEBI" id="CHEBI:29035"/>
    </cofactor>
    <text evidence="25">Binds 2 magnesium or manganese ions per subunit.</text>
</comment>
<keyword evidence="7 22" id="KW-0963">Cytoplasm</keyword>
<feature type="active site" evidence="23">
    <location>
        <position position="323"/>
    </location>
</feature>
<feature type="binding site" evidence="24">
    <location>
        <begin position="311"/>
        <end position="312"/>
    </location>
    <ligand>
        <name>ATP</name>
        <dbReference type="ChEBI" id="CHEBI:30616"/>
    </ligand>
</feature>
<dbReference type="Pfam" id="PF07478">
    <property type="entry name" value="Dala_Dala_lig_C"/>
    <property type="match status" value="1"/>
</dbReference>
<dbReference type="SUPFAM" id="SSF56059">
    <property type="entry name" value="Glutathione synthetase ATP-binding domain-like"/>
    <property type="match status" value="1"/>
</dbReference>
<dbReference type="GO" id="GO:0005524">
    <property type="term" value="F:ATP binding"/>
    <property type="evidence" value="ECO:0007669"/>
    <property type="project" value="UniProtKB-UniRule"/>
</dbReference>
<evidence type="ECO:0000256" key="1">
    <source>
        <dbReference type="ARBA" id="ARBA00001936"/>
    </source>
</evidence>
<dbReference type="PANTHER" id="PTHR23132">
    <property type="entry name" value="D-ALANINE--D-ALANINE LIGASE"/>
    <property type="match status" value="1"/>
</dbReference>
<dbReference type="PROSITE" id="PS00844">
    <property type="entry name" value="DALA_DALA_LIGASE_2"/>
    <property type="match status" value="1"/>
</dbReference>
<keyword evidence="11 26" id="KW-0067">ATP-binding</keyword>
<evidence type="ECO:0000256" key="8">
    <source>
        <dbReference type="ARBA" id="ARBA00022598"/>
    </source>
</evidence>
<keyword evidence="13 22" id="KW-0133">Cell shape</keyword>
<evidence type="ECO:0000256" key="3">
    <source>
        <dbReference type="ARBA" id="ARBA00004496"/>
    </source>
</evidence>
<dbReference type="PROSITE" id="PS00843">
    <property type="entry name" value="DALA_DALA_LIGASE_1"/>
    <property type="match status" value="1"/>
</dbReference>
<evidence type="ECO:0000313" key="28">
    <source>
        <dbReference type="EMBL" id="BCN28816.1"/>
    </source>
</evidence>
<comment type="pathway">
    <text evidence="18">Glycan biosynthesis.</text>
</comment>
<dbReference type="RefSeq" id="WP_271714124.1">
    <property type="nucleotide sequence ID" value="NZ_AP024169.1"/>
</dbReference>
<evidence type="ECO:0000256" key="2">
    <source>
        <dbReference type="ARBA" id="ARBA00003921"/>
    </source>
</evidence>
<dbReference type="FunFam" id="3.30.470.20:FF:000008">
    <property type="entry name" value="D-alanine--D-alanine ligase"/>
    <property type="match status" value="1"/>
</dbReference>
<dbReference type="InterPro" id="IPR011127">
    <property type="entry name" value="Dala_Dala_lig_N"/>
</dbReference>
<comment type="similarity">
    <text evidence="5 22">Belongs to the D-alanine--D-alanine ligase family.</text>
</comment>
<dbReference type="Gene3D" id="3.40.50.20">
    <property type="match status" value="1"/>
</dbReference>
<comment type="subcellular location">
    <subcellularLocation>
        <location evidence="3 22">Cytoplasm</location>
    </subcellularLocation>
</comment>
<evidence type="ECO:0000256" key="25">
    <source>
        <dbReference type="PIRSR" id="PIRSR039102-3"/>
    </source>
</evidence>
<keyword evidence="29" id="KW-1185">Reference proteome</keyword>
<name>A0A7R7EHL0_9FIRM</name>
<dbReference type="UniPathway" id="UPA00219"/>
<evidence type="ECO:0000256" key="7">
    <source>
        <dbReference type="ARBA" id="ARBA00022490"/>
    </source>
</evidence>
<evidence type="ECO:0000256" key="5">
    <source>
        <dbReference type="ARBA" id="ARBA00010871"/>
    </source>
</evidence>
<dbReference type="InterPro" id="IPR000291">
    <property type="entry name" value="D-Ala_lig_Van_CS"/>
</dbReference>
<dbReference type="GO" id="GO:0008360">
    <property type="term" value="P:regulation of cell shape"/>
    <property type="evidence" value="ECO:0007669"/>
    <property type="project" value="UniProtKB-KW"/>
</dbReference>
<keyword evidence="15 25" id="KW-0464">Manganese</keyword>
<keyword evidence="16 22" id="KW-0961">Cell wall biogenesis/degradation</keyword>
<dbReference type="Pfam" id="PF01820">
    <property type="entry name" value="Dala_Dala_lig_N"/>
    <property type="match status" value="1"/>
</dbReference>
<feature type="binding site" evidence="25">
    <location>
        <position position="312"/>
    </location>
    <ligand>
        <name>Mg(2+)</name>
        <dbReference type="ChEBI" id="CHEBI:18420"/>
        <label>2</label>
    </ligand>
</feature>
<evidence type="ECO:0000256" key="15">
    <source>
        <dbReference type="ARBA" id="ARBA00023211"/>
    </source>
</evidence>
<accession>A0A7R7EHL0</accession>
<evidence type="ECO:0000256" key="10">
    <source>
        <dbReference type="ARBA" id="ARBA00022741"/>
    </source>
</evidence>
<evidence type="ECO:0000256" key="12">
    <source>
        <dbReference type="ARBA" id="ARBA00022842"/>
    </source>
</evidence>
<feature type="domain" description="ATP-grasp" evidence="27">
    <location>
        <begin position="140"/>
        <end position="345"/>
    </location>
</feature>
<evidence type="ECO:0000313" key="29">
    <source>
        <dbReference type="Proteomes" id="UP000595897"/>
    </source>
</evidence>
<evidence type="ECO:0000256" key="22">
    <source>
        <dbReference type="HAMAP-Rule" id="MF_00047"/>
    </source>
</evidence>
<dbReference type="Gene3D" id="3.30.1490.20">
    <property type="entry name" value="ATP-grasp fold, A domain"/>
    <property type="match status" value="1"/>
</dbReference>
<dbReference type="InterPro" id="IPR005905">
    <property type="entry name" value="D_ala_D_ala"/>
</dbReference>
<protein>
    <recommendedName>
        <fullName evidence="19 22">D-alanine--D-alanine ligase</fullName>
        <ecNumber evidence="6 22">6.3.2.4</ecNumber>
    </recommendedName>
    <alternativeName>
        <fullName evidence="21 22">D-Ala-D-Ala ligase</fullName>
    </alternativeName>
    <alternativeName>
        <fullName evidence="20 22">D-alanylalanine synthetase</fullName>
    </alternativeName>
</protein>
<evidence type="ECO:0000256" key="4">
    <source>
        <dbReference type="ARBA" id="ARBA00004752"/>
    </source>
</evidence>
<evidence type="ECO:0000256" key="9">
    <source>
        <dbReference type="ARBA" id="ARBA00022723"/>
    </source>
</evidence>
<dbReference type="KEGG" id="ahb:bsdtb5_01110"/>
<evidence type="ECO:0000256" key="18">
    <source>
        <dbReference type="ARBA" id="ARBA00060592"/>
    </source>
</evidence>
<dbReference type="NCBIfam" id="TIGR01205">
    <property type="entry name" value="D_ala_D_alaTIGR"/>
    <property type="match status" value="1"/>
</dbReference>
<dbReference type="EMBL" id="AP024169">
    <property type="protein sequence ID" value="BCN28816.1"/>
    <property type="molecule type" value="Genomic_DNA"/>
</dbReference>
<evidence type="ECO:0000259" key="27">
    <source>
        <dbReference type="PROSITE" id="PS50975"/>
    </source>
</evidence>
<dbReference type="FunFam" id="3.30.1490.20:FF:000007">
    <property type="entry name" value="D-alanine--D-alanine ligase"/>
    <property type="match status" value="1"/>
</dbReference>
<gene>
    <name evidence="22 28" type="primary">ddl</name>
    <name evidence="28" type="ORF">bsdtb5_01110</name>
</gene>
<evidence type="ECO:0000256" key="24">
    <source>
        <dbReference type="PIRSR" id="PIRSR039102-2"/>
    </source>
</evidence>
<reference evidence="28 29" key="1">
    <citation type="submission" date="2020-11" db="EMBL/GenBank/DDBJ databases">
        <title>Draft genome sequencing of a Lachnospiraceae strain isolated from anoxic soil subjected to BSD treatment.</title>
        <authorList>
            <person name="Uek A."/>
            <person name="Tonouchi A."/>
        </authorList>
    </citation>
    <scope>NUCLEOTIDE SEQUENCE [LARGE SCALE GENOMIC DNA]</scope>
    <source>
        <strain evidence="28 29">TB5</strain>
    </source>
</reference>
<feature type="active site" evidence="23">
    <location>
        <position position="188"/>
    </location>
</feature>
<feature type="binding site" evidence="24">
    <location>
        <begin position="218"/>
        <end position="225"/>
    </location>
    <ligand>
        <name>ATP</name>
        <dbReference type="ChEBI" id="CHEBI:30616"/>
    </ligand>
</feature>
<feature type="binding site" evidence="24">
    <location>
        <position position="136"/>
    </location>
    <ligand>
        <name>ATP</name>
        <dbReference type="ChEBI" id="CHEBI:30616"/>
    </ligand>
</feature>
<keyword evidence="8 22" id="KW-0436">Ligase</keyword>
<dbReference type="SUPFAM" id="SSF52440">
    <property type="entry name" value="PreATP-grasp domain"/>
    <property type="match status" value="1"/>
</dbReference>
<organism evidence="28 29">
    <name type="scientific">Anaeromicropila herbilytica</name>
    <dbReference type="NCBI Taxonomy" id="2785025"/>
    <lineage>
        <taxon>Bacteria</taxon>
        <taxon>Bacillati</taxon>
        <taxon>Bacillota</taxon>
        <taxon>Clostridia</taxon>
        <taxon>Lachnospirales</taxon>
        <taxon>Lachnospiraceae</taxon>
        <taxon>Anaeromicropila</taxon>
    </lineage>
</organism>
<dbReference type="NCBIfam" id="NF002378">
    <property type="entry name" value="PRK01372.1"/>
    <property type="match status" value="1"/>
</dbReference>
<dbReference type="GO" id="GO:0071555">
    <property type="term" value="P:cell wall organization"/>
    <property type="evidence" value="ECO:0007669"/>
    <property type="project" value="UniProtKB-KW"/>
</dbReference>
<feature type="binding site" evidence="25">
    <location>
        <position position="298"/>
    </location>
    <ligand>
        <name>Mg(2+)</name>
        <dbReference type="ChEBI" id="CHEBI:18420"/>
        <label>1</label>
    </ligand>
</feature>
<comment type="cofactor">
    <cofactor evidence="1">
        <name>Mn(2+)</name>
        <dbReference type="ChEBI" id="CHEBI:29035"/>
    </cofactor>
</comment>
<evidence type="ECO:0000256" key="26">
    <source>
        <dbReference type="PROSITE-ProRule" id="PRU00409"/>
    </source>
</evidence>
<dbReference type="PANTHER" id="PTHR23132:SF25">
    <property type="entry name" value="D-ALANINE--D-ALANINE LIGASE A"/>
    <property type="match status" value="1"/>
</dbReference>
<dbReference type="Proteomes" id="UP000595897">
    <property type="component" value="Chromosome"/>
</dbReference>
<evidence type="ECO:0000256" key="13">
    <source>
        <dbReference type="ARBA" id="ARBA00022960"/>
    </source>
</evidence>
<evidence type="ECO:0000256" key="6">
    <source>
        <dbReference type="ARBA" id="ARBA00012216"/>
    </source>
</evidence>
<dbReference type="GO" id="GO:0005829">
    <property type="term" value="C:cytosol"/>
    <property type="evidence" value="ECO:0007669"/>
    <property type="project" value="TreeGrafter"/>
</dbReference>
<evidence type="ECO:0000256" key="16">
    <source>
        <dbReference type="ARBA" id="ARBA00023316"/>
    </source>
</evidence>
<dbReference type="EC" id="6.3.2.4" evidence="6 22"/>
<feature type="binding site" evidence="25">
    <location>
        <position position="312"/>
    </location>
    <ligand>
        <name>Mg(2+)</name>
        <dbReference type="ChEBI" id="CHEBI:18420"/>
        <label>1</label>
    </ligand>
</feature>
<feature type="binding site" evidence="25">
    <location>
        <position position="314"/>
    </location>
    <ligand>
        <name>Mg(2+)</name>
        <dbReference type="ChEBI" id="CHEBI:18420"/>
        <label>2</label>
    </ligand>
</feature>
<feature type="active site" evidence="23">
    <location>
        <position position="16"/>
    </location>
</feature>
<evidence type="ECO:0000256" key="23">
    <source>
        <dbReference type="PIRSR" id="PIRSR039102-1"/>
    </source>
</evidence>
<feature type="binding site" evidence="24">
    <location>
        <begin position="188"/>
        <end position="189"/>
    </location>
    <ligand>
        <name>ATP</name>
        <dbReference type="ChEBI" id="CHEBI:30616"/>
    </ligand>
</feature>
<comment type="catalytic activity">
    <reaction evidence="17 22">
        <text>2 D-alanine + ATP = D-alanyl-D-alanine + ADP + phosphate + H(+)</text>
        <dbReference type="Rhea" id="RHEA:11224"/>
        <dbReference type="ChEBI" id="CHEBI:15378"/>
        <dbReference type="ChEBI" id="CHEBI:30616"/>
        <dbReference type="ChEBI" id="CHEBI:43474"/>
        <dbReference type="ChEBI" id="CHEBI:57416"/>
        <dbReference type="ChEBI" id="CHEBI:57822"/>
        <dbReference type="ChEBI" id="CHEBI:456216"/>
        <dbReference type="EC" id="6.3.2.4"/>
    </reaction>
</comment>
<sequence>MSKKTVAVIFGGQSSEHEVSLISATTIISNINKDYYDIVMIGITKEGKWLKVDSIEDITSGAWKESKVGAIISPDATNKGVLLIEKSQMTLQKVDVVFPALHGMYGEDGTIQGLLELAKIPYVGCGVVASGVSMDKFYTKIIVDTLDVRQAEYVPVLKGELKEMDAVVERIESKLSYPVFVKPSNAGSSQGVSKASDRDGLVAALELAAKHDKKILVEETIIGREIECAVLGGRDPKASGVGEILAAADFYDYDAKYNNAESKTVINPELPEGVAEEVRDKAVRIFKAVDGYGLSRVDFFLEKGTNEVVFNEINTLPGFTSISMYPMLWEAKGIGKQQLVEKLIQLAFARSND</sequence>
<keyword evidence="12 25" id="KW-0460">Magnesium</keyword>
<dbReference type="PROSITE" id="PS50975">
    <property type="entry name" value="ATP_GRASP"/>
    <property type="match status" value="1"/>
</dbReference>
<comment type="function">
    <text evidence="2 22">Cell wall formation.</text>
</comment>
<evidence type="ECO:0000256" key="11">
    <source>
        <dbReference type="ARBA" id="ARBA00022840"/>
    </source>
</evidence>
<comment type="pathway">
    <text evidence="4 22">Cell wall biogenesis; peptidoglycan biosynthesis.</text>
</comment>
<dbReference type="HAMAP" id="MF_00047">
    <property type="entry name" value="Dala_Dala_lig"/>
    <property type="match status" value="1"/>
</dbReference>
<feature type="binding site" evidence="24">
    <location>
        <begin position="180"/>
        <end position="182"/>
    </location>
    <ligand>
        <name>ATP</name>
        <dbReference type="ChEBI" id="CHEBI:30616"/>
    </ligand>
</feature>
<evidence type="ECO:0000256" key="21">
    <source>
        <dbReference type="ARBA" id="ARBA00077154"/>
    </source>
</evidence>
<dbReference type="InterPro" id="IPR013815">
    <property type="entry name" value="ATP_grasp_subdomain_1"/>
</dbReference>
<dbReference type="Gene3D" id="3.30.470.20">
    <property type="entry name" value="ATP-grasp fold, B domain"/>
    <property type="match status" value="1"/>
</dbReference>
<dbReference type="InterPro" id="IPR011095">
    <property type="entry name" value="Dala_Dala_lig_C"/>
</dbReference>
<keyword evidence="10 24" id="KW-0547">Nucleotide-binding</keyword>
<dbReference type="InterPro" id="IPR011761">
    <property type="entry name" value="ATP-grasp"/>
</dbReference>
<dbReference type="PIRSF" id="PIRSF039102">
    <property type="entry name" value="Ddl/VanB"/>
    <property type="match status" value="1"/>
</dbReference>
<dbReference type="GO" id="GO:0008716">
    <property type="term" value="F:D-alanine-D-alanine ligase activity"/>
    <property type="evidence" value="ECO:0007669"/>
    <property type="project" value="UniProtKB-UniRule"/>
</dbReference>
<dbReference type="AlphaFoldDB" id="A0A7R7EHL0"/>
<evidence type="ECO:0000256" key="17">
    <source>
        <dbReference type="ARBA" id="ARBA00047614"/>
    </source>
</evidence>
<evidence type="ECO:0000256" key="20">
    <source>
        <dbReference type="ARBA" id="ARBA00076288"/>
    </source>
</evidence>
<keyword evidence="14 22" id="KW-0573">Peptidoglycan synthesis</keyword>
<evidence type="ECO:0000256" key="19">
    <source>
        <dbReference type="ARBA" id="ARBA00068427"/>
    </source>
</evidence>
<evidence type="ECO:0000256" key="14">
    <source>
        <dbReference type="ARBA" id="ARBA00022984"/>
    </source>
</evidence>
<keyword evidence="9 25" id="KW-0479">Metal-binding</keyword>
<dbReference type="InterPro" id="IPR016185">
    <property type="entry name" value="PreATP-grasp_dom_sf"/>
</dbReference>
<proteinExistence type="inferred from homology"/>
<dbReference type="NCBIfam" id="NF002528">
    <property type="entry name" value="PRK01966.1-4"/>
    <property type="match status" value="1"/>
</dbReference>
<dbReference type="GO" id="GO:0009252">
    <property type="term" value="P:peptidoglycan biosynthetic process"/>
    <property type="evidence" value="ECO:0007669"/>
    <property type="project" value="UniProtKB-UniRule"/>
</dbReference>
<dbReference type="GO" id="GO:0046872">
    <property type="term" value="F:metal ion binding"/>
    <property type="evidence" value="ECO:0007669"/>
    <property type="project" value="UniProtKB-KW"/>
</dbReference>